<evidence type="ECO:0000313" key="5">
    <source>
        <dbReference type="Proteomes" id="UP000250266"/>
    </source>
</evidence>
<evidence type="ECO:0000313" key="4">
    <source>
        <dbReference type="EMBL" id="OCK79261.1"/>
    </source>
</evidence>
<dbReference type="PANTHER" id="PTHR46825:SF9">
    <property type="entry name" value="BETA-LACTAMASE-RELATED DOMAIN-CONTAINING PROTEIN"/>
    <property type="match status" value="1"/>
</dbReference>
<dbReference type="InterPro" id="IPR012338">
    <property type="entry name" value="Beta-lactam/transpept-like"/>
</dbReference>
<dbReference type="Gene3D" id="3.40.710.10">
    <property type="entry name" value="DD-peptidase/beta-lactamase superfamily"/>
    <property type="match status" value="1"/>
</dbReference>
<dbReference type="Proteomes" id="UP000250266">
    <property type="component" value="Unassembled WGS sequence"/>
</dbReference>
<evidence type="ECO:0000256" key="2">
    <source>
        <dbReference type="SAM" id="MobiDB-lite"/>
    </source>
</evidence>
<feature type="domain" description="Beta-lactamase-related" evidence="3">
    <location>
        <begin position="192"/>
        <end position="560"/>
    </location>
</feature>
<dbReference type="AlphaFoldDB" id="A0A8E2E882"/>
<evidence type="ECO:0000256" key="1">
    <source>
        <dbReference type="ARBA" id="ARBA00038215"/>
    </source>
</evidence>
<accession>A0A8E2E882</accession>
<sequence length="767" mass="85015">MQQNRRRKDIPPGQTSTDQYLSVNQGINSTYFSKPELDATTHPLTLHSPDGGVAEITPSNQGISRPGLRYTIGKQYSGELVITLPGTYYHGFSDRLDLLPSVKWPLVGTLPGLCCVTNPSKRPSKRPYKKPKILEAKPPDSPLNDADDVNRSEDSVRLVSHNEVELVRVERHLSKIDDMTTTKPTGPFTPDFDAVVERLLQEFHVPGLSIAVVHGEETYAKGYGYARVASLSMPPKPMTPQTLLGTASTTKAFTALALAQVVHGEQSPKDIDTGSSKRPPITWQTPVSTLLPGDFVLPTRDLTQSVTIEDILCHRTGVPSCDNACLSWGAGAHADTPASITRKLRYFPLPTNTTPATMRTRFIYSNTMYAAAQHLVETLIDQPLQKVLRERTFDVLGMGRTFFGFHDVEERGKDITADMAKGYRWVPGGDNEAADNECEGKYVEVPWRGSPEQGGAGDIISCVSDYALWMRAVLSRDSRVLSEEGWTEVLWPRMISDDKYPAQARRNFGTQTYALGWSGDHYRGEKIIEHTGRDPGIGTLVHLLPAHEYGIAIFANTSNTSNTLARIVSMHLTDNLLDVPTSQRIDFAALACEEAAKEAEDEAYKNFADKSRKLFPETEKGGPAAYQKVELGFPLSSCAGRYRHPGYGVIDVQTMKLGEVRQRRRSRRRSGQLPSAAGAADTDDDLRDILFVDMNDRTFPAELVLLHHNAGFFVVEEWDTLESQVTDWWRGEVRIGVRGEVVAVGIGFAEDDGVEGCVWFDRIYKEA</sequence>
<proteinExistence type="inferred from homology"/>
<comment type="similarity">
    <text evidence="1">Belongs to the peptidase S12 family.</text>
</comment>
<dbReference type="Pfam" id="PF00144">
    <property type="entry name" value="Beta-lactamase"/>
    <property type="match status" value="1"/>
</dbReference>
<dbReference type="OrthoDB" id="5946976at2759"/>
<name>A0A8E2E882_9PEZI</name>
<feature type="region of interest" description="Disordered" evidence="2">
    <location>
        <begin position="1"/>
        <end position="20"/>
    </location>
</feature>
<feature type="compositionally biased region" description="Basic residues" evidence="2">
    <location>
        <begin position="122"/>
        <end position="131"/>
    </location>
</feature>
<dbReference type="InterPro" id="IPR001466">
    <property type="entry name" value="Beta-lactam-related"/>
</dbReference>
<dbReference type="PANTHER" id="PTHR46825">
    <property type="entry name" value="D-ALANYL-D-ALANINE-CARBOXYPEPTIDASE/ENDOPEPTIDASE AMPH"/>
    <property type="match status" value="1"/>
</dbReference>
<dbReference type="EMBL" id="KV745014">
    <property type="protein sequence ID" value="OCK79261.1"/>
    <property type="molecule type" value="Genomic_DNA"/>
</dbReference>
<reference evidence="4 5" key="1">
    <citation type="journal article" date="2016" name="Nat. Commun.">
        <title>Ectomycorrhizal ecology is imprinted in the genome of the dominant symbiotic fungus Cenococcum geophilum.</title>
        <authorList>
            <consortium name="DOE Joint Genome Institute"/>
            <person name="Peter M."/>
            <person name="Kohler A."/>
            <person name="Ohm R.A."/>
            <person name="Kuo A."/>
            <person name="Krutzmann J."/>
            <person name="Morin E."/>
            <person name="Arend M."/>
            <person name="Barry K.W."/>
            <person name="Binder M."/>
            <person name="Choi C."/>
            <person name="Clum A."/>
            <person name="Copeland A."/>
            <person name="Grisel N."/>
            <person name="Haridas S."/>
            <person name="Kipfer T."/>
            <person name="LaButti K."/>
            <person name="Lindquist E."/>
            <person name="Lipzen A."/>
            <person name="Maire R."/>
            <person name="Meier B."/>
            <person name="Mihaltcheva S."/>
            <person name="Molinier V."/>
            <person name="Murat C."/>
            <person name="Poggeler S."/>
            <person name="Quandt C.A."/>
            <person name="Sperisen C."/>
            <person name="Tritt A."/>
            <person name="Tisserant E."/>
            <person name="Crous P.W."/>
            <person name="Henrissat B."/>
            <person name="Nehls U."/>
            <person name="Egli S."/>
            <person name="Spatafora J.W."/>
            <person name="Grigoriev I.V."/>
            <person name="Martin F.M."/>
        </authorList>
    </citation>
    <scope>NUCLEOTIDE SEQUENCE [LARGE SCALE GENOMIC DNA]</scope>
    <source>
        <strain evidence="4 5">CBS 459.81</strain>
    </source>
</reference>
<protein>
    <submittedName>
        <fullName evidence="4">Beta-lactamase/transpeptidase-like protein</fullName>
    </submittedName>
</protein>
<organism evidence="4 5">
    <name type="scientific">Lepidopterella palustris CBS 459.81</name>
    <dbReference type="NCBI Taxonomy" id="1314670"/>
    <lineage>
        <taxon>Eukaryota</taxon>
        <taxon>Fungi</taxon>
        <taxon>Dikarya</taxon>
        <taxon>Ascomycota</taxon>
        <taxon>Pezizomycotina</taxon>
        <taxon>Dothideomycetes</taxon>
        <taxon>Pleosporomycetidae</taxon>
        <taxon>Mytilinidiales</taxon>
        <taxon>Argynnaceae</taxon>
        <taxon>Lepidopterella</taxon>
    </lineage>
</organism>
<dbReference type="SUPFAM" id="SSF56601">
    <property type="entry name" value="beta-lactamase/transpeptidase-like"/>
    <property type="match status" value="1"/>
</dbReference>
<gene>
    <name evidence="4" type="ORF">K432DRAFT_405738</name>
</gene>
<evidence type="ECO:0000259" key="3">
    <source>
        <dbReference type="Pfam" id="PF00144"/>
    </source>
</evidence>
<keyword evidence="5" id="KW-1185">Reference proteome</keyword>
<feature type="region of interest" description="Disordered" evidence="2">
    <location>
        <begin position="661"/>
        <end position="680"/>
    </location>
</feature>
<feature type="region of interest" description="Disordered" evidence="2">
    <location>
        <begin position="118"/>
        <end position="151"/>
    </location>
</feature>
<dbReference type="InterPro" id="IPR050491">
    <property type="entry name" value="AmpC-like"/>
</dbReference>